<feature type="disulfide bond" evidence="8">
    <location>
        <begin position="95"/>
        <end position="100"/>
    </location>
</feature>
<dbReference type="Pfam" id="PF00049">
    <property type="entry name" value="Insulin"/>
    <property type="match status" value="1"/>
</dbReference>
<proteinExistence type="inferred from homology"/>
<evidence type="ECO:0000256" key="6">
    <source>
        <dbReference type="ARBA" id="ARBA00049762"/>
    </source>
</evidence>
<dbReference type="SMART" id="SM00078">
    <property type="entry name" value="IlGF"/>
    <property type="match status" value="1"/>
</dbReference>
<dbReference type="GO" id="GO:0005615">
    <property type="term" value="C:extracellular space"/>
    <property type="evidence" value="ECO:0007669"/>
    <property type="project" value="InterPro"/>
</dbReference>
<evidence type="ECO:0000256" key="1">
    <source>
        <dbReference type="ARBA" id="ARBA00004613"/>
    </source>
</evidence>
<organism evidence="11 12">
    <name type="scientific">Phascolarctos cinereus</name>
    <name type="common">Koala</name>
    <dbReference type="NCBI Taxonomy" id="38626"/>
    <lineage>
        <taxon>Eukaryota</taxon>
        <taxon>Metazoa</taxon>
        <taxon>Chordata</taxon>
        <taxon>Craniata</taxon>
        <taxon>Vertebrata</taxon>
        <taxon>Euteleostomi</taxon>
        <taxon>Mammalia</taxon>
        <taxon>Metatheria</taxon>
        <taxon>Diprotodontia</taxon>
        <taxon>Phascolarctidae</taxon>
        <taxon>Phascolarctos</taxon>
    </lineage>
</organism>
<feature type="disulfide bond" evidence="8">
    <location>
        <begin position="54"/>
        <end position="96"/>
    </location>
</feature>
<dbReference type="PRINTS" id="PR00276">
    <property type="entry name" value="INSULINFAMLY"/>
</dbReference>
<dbReference type="GO" id="GO:0008083">
    <property type="term" value="F:growth factor activity"/>
    <property type="evidence" value="ECO:0007669"/>
    <property type="project" value="UniProtKB-KW"/>
</dbReference>
<dbReference type="PROSITE" id="PS00262">
    <property type="entry name" value="INSULIN"/>
    <property type="match status" value="1"/>
</dbReference>
<dbReference type="InterPro" id="IPR022353">
    <property type="entry name" value="Insulin_CS"/>
</dbReference>
<evidence type="ECO:0000256" key="8">
    <source>
        <dbReference type="PIRSR" id="PIRSR622350-50"/>
    </source>
</evidence>
<dbReference type="Gene3D" id="1.10.100.10">
    <property type="entry name" value="Insulin-like"/>
    <property type="match status" value="1"/>
</dbReference>
<dbReference type="InterPro" id="IPR022350">
    <property type="entry name" value="IGF-1/2"/>
</dbReference>
<dbReference type="GO" id="GO:0051897">
    <property type="term" value="P:positive regulation of phosphatidylinositol 3-kinase/protein kinase B signal transduction"/>
    <property type="evidence" value="ECO:0007669"/>
    <property type="project" value="TreeGrafter"/>
</dbReference>
<evidence type="ECO:0000256" key="9">
    <source>
        <dbReference type="RuleBase" id="RU000406"/>
    </source>
</evidence>
<dbReference type="Proteomes" id="UP000515140">
    <property type="component" value="Unplaced"/>
</dbReference>
<evidence type="ECO:0000259" key="10">
    <source>
        <dbReference type="SMART" id="SM00078"/>
    </source>
</evidence>
<reference evidence="12" key="1">
    <citation type="submission" date="2025-08" db="UniProtKB">
        <authorList>
            <consortium name="RefSeq"/>
        </authorList>
    </citation>
    <scope>IDENTIFICATION</scope>
    <source>
        <tissue evidence="12">Spleen</tissue>
    </source>
</reference>
<feature type="disulfide bond" evidence="8">
    <location>
        <begin position="66"/>
        <end position="109"/>
    </location>
</feature>
<evidence type="ECO:0000256" key="3">
    <source>
        <dbReference type="ARBA" id="ARBA00022525"/>
    </source>
</evidence>
<dbReference type="GO" id="GO:0005179">
    <property type="term" value="F:hormone activity"/>
    <property type="evidence" value="ECO:0007669"/>
    <property type="project" value="InterPro"/>
</dbReference>
<keyword evidence="4" id="KW-0339">Growth factor</keyword>
<evidence type="ECO:0000256" key="5">
    <source>
        <dbReference type="ARBA" id="ARBA00023157"/>
    </source>
</evidence>
<dbReference type="FunFam" id="1.10.100.10:FF:000001">
    <property type="entry name" value="insulin-like growth factor I isoform X1"/>
    <property type="match status" value="1"/>
</dbReference>
<evidence type="ECO:0000256" key="4">
    <source>
        <dbReference type="ARBA" id="ARBA00023030"/>
    </source>
</evidence>
<keyword evidence="5 8" id="KW-1015">Disulfide bond</keyword>
<protein>
    <recommendedName>
        <fullName evidence="6">Insulin-like growth factor 1</fullName>
    </recommendedName>
    <alternativeName>
        <fullName evidence="7">Insulin-like growth factor I</fullName>
    </alternativeName>
</protein>
<dbReference type="AlphaFoldDB" id="A0A6P5JYV5"/>
<dbReference type="InterPro" id="IPR036438">
    <property type="entry name" value="Insulin-like_sf"/>
</dbReference>
<evidence type="ECO:0000256" key="7">
    <source>
        <dbReference type="ARBA" id="ARBA00049820"/>
    </source>
</evidence>
<dbReference type="SUPFAM" id="SSF56994">
    <property type="entry name" value="Insulin-like"/>
    <property type="match status" value="1"/>
</dbReference>
<dbReference type="GO" id="GO:0043066">
    <property type="term" value="P:negative regulation of apoptotic process"/>
    <property type="evidence" value="ECO:0007669"/>
    <property type="project" value="TreeGrafter"/>
</dbReference>
<dbReference type="InterPro" id="IPR022341">
    <property type="entry name" value="IGF-I"/>
</dbReference>
<keyword evidence="3 9" id="KW-0964">Secreted</keyword>
<evidence type="ECO:0000313" key="12">
    <source>
        <dbReference type="RefSeq" id="XP_020838016.1"/>
    </source>
</evidence>
<dbReference type="PANTHER" id="PTHR46845">
    <property type="entry name" value="INSULIN-LIKE GROWTH FACTOR I"/>
    <property type="match status" value="1"/>
</dbReference>
<dbReference type="CTD" id="3479"/>
<dbReference type="PRINTS" id="PR02005">
    <property type="entry name" value="INSLNLIKEGF1"/>
</dbReference>
<dbReference type="GeneID" id="110205653"/>
<comment type="similarity">
    <text evidence="2 9">Belongs to the insulin family.</text>
</comment>
<name>A0A6P5JYV5_PHACI</name>
<gene>
    <name evidence="12" type="primary">IGF1</name>
</gene>
<dbReference type="InterPro" id="IPR016179">
    <property type="entry name" value="Insulin-like"/>
</dbReference>
<evidence type="ECO:0000256" key="2">
    <source>
        <dbReference type="ARBA" id="ARBA00009034"/>
    </source>
</evidence>
<keyword evidence="11" id="KW-1185">Reference proteome</keyword>
<dbReference type="CDD" id="cd04368">
    <property type="entry name" value="IlGF"/>
    <property type="match status" value="1"/>
</dbReference>
<dbReference type="PRINTS" id="PR02002">
    <property type="entry name" value="INSLNLIKEGF"/>
</dbReference>
<dbReference type="InterPro" id="IPR022352">
    <property type="entry name" value="Ins/IGF/rlx"/>
</dbReference>
<dbReference type="GO" id="GO:0008283">
    <property type="term" value="P:cell population proliferation"/>
    <property type="evidence" value="ECO:0007669"/>
    <property type="project" value="TreeGrafter"/>
</dbReference>
<sequence length="221" mass="24916">MDKFNSLSTQFSKCCLCDFLKVKMHTVSSIHLFYLALCLLTLTSSATAGPETLCGAELVDALQFVCGERGFYFSKPTGYGSSSRRLHHTGIVDECCFRSCDLRRLEMYCAPIKPAKSARSVRAQRHTDMPKAQKLELQGDTEVLRPSRFVDGNEILGLPTQYPSSMVKKLRPRDVCRIINIELEEVSEVIWSTTHVIIALDIKKTASDERLEFTCFFGMLL</sequence>
<dbReference type="GO" id="GO:0005159">
    <property type="term" value="F:insulin-like growth factor receptor binding"/>
    <property type="evidence" value="ECO:0007669"/>
    <property type="project" value="TreeGrafter"/>
</dbReference>
<dbReference type="GO" id="GO:0008284">
    <property type="term" value="P:positive regulation of cell population proliferation"/>
    <property type="evidence" value="ECO:0007669"/>
    <property type="project" value="TreeGrafter"/>
</dbReference>
<accession>A0A6P5JYV5</accession>
<dbReference type="PANTHER" id="PTHR46845:SF1">
    <property type="entry name" value="INSULIN-LIKE GROWTH FACTOR I"/>
    <property type="match status" value="1"/>
</dbReference>
<dbReference type="RefSeq" id="XP_020838016.1">
    <property type="nucleotide sequence ID" value="XM_020982357.1"/>
</dbReference>
<evidence type="ECO:0000313" key="11">
    <source>
        <dbReference type="Proteomes" id="UP000515140"/>
    </source>
</evidence>
<dbReference type="GO" id="GO:0048009">
    <property type="term" value="P:insulin-like growth factor receptor signaling pathway"/>
    <property type="evidence" value="ECO:0007669"/>
    <property type="project" value="TreeGrafter"/>
</dbReference>
<comment type="subcellular location">
    <subcellularLocation>
        <location evidence="1 9">Secreted</location>
    </subcellularLocation>
</comment>
<feature type="domain" description="Insulin-like" evidence="10">
    <location>
        <begin position="51"/>
        <end position="109"/>
    </location>
</feature>